<organism evidence="3 4">
    <name type="scientific">Thermoproteota archaeon</name>
    <dbReference type="NCBI Taxonomy" id="2056631"/>
    <lineage>
        <taxon>Archaea</taxon>
        <taxon>Thermoproteota</taxon>
    </lineage>
</organism>
<comment type="caution">
    <text evidence="3">The sequence shown here is derived from an EMBL/GenBank/DDBJ whole genome shotgun (WGS) entry which is preliminary data.</text>
</comment>
<dbReference type="Pfam" id="PF02579">
    <property type="entry name" value="Nitro_FeMo-Co"/>
    <property type="match status" value="1"/>
</dbReference>
<reference evidence="4 5" key="1">
    <citation type="submission" date="2018-06" db="EMBL/GenBank/DDBJ databases">
        <title>Extensive metabolic versatility and redundancy in microbially diverse, dynamic hydrothermal sediments.</title>
        <authorList>
            <person name="Dombrowski N."/>
            <person name="Teske A."/>
            <person name="Baker B.J."/>
        </authorList>
    </citation>
    <scope>NUCLEOTIDE SEQUENCE [LARGE SCALE GENOMIC DNA]</scope>
    <source>
        <strain evidence="3">B34_G17</strain>
        <strain evidence="2">B66_G16</strain>
    </source>
</reference>
<evidence type="ECO:0000259" key="1">
    <source>
        <dbReference type="Pfam" id="PF02579"/>
    </source>
</evidence>
<protein>
    <submittedName>
        <fullName evidence="3">Dinitrogenase iron-molybdenum cofactor biosynthesis protein</fullName>
    </submittedName>
</protein>
<dbReference type="Proteomes" id="UP000278475">
    <property type="component" value="Unassembled WGS sequence"/>
</dbReference>
<evidence type="ECO:0000313" key="4">
    <source>
        <dbReference type="Proteomes" id="UP000272051"/>
    </source>
</evidence>
<feature type="domain" description="Dinitrogenase iron-molybdenum cofactor biosynthesis" evidence="1">
    <location>
        <begin position="15"/>
        <end position="105"/>
    </location>
</feature>
<name>A0A497EZY6_9CREN</name>
<dbReference type="CDD" id="cd00851">
    <property type="entry name" value="MTH1175"/>
    <property type="match status" value="1"/>
</dbReference>
<dbReference type="Gene3D" id="3.30.420.130">
    <property type="entry name" value="Dinitrogenase iron-molybdenum cofactor biosynthesis domain"/>
    <property type="match status" value="1"/>
</dbReference>
<dbReference type="InterPro" id="IPR003731">
    <property type="entry name" value="Di-Nase_FeMo-co_biosynth"/>
</dbReference>
<dbReference type="PANTHER" id="PTHR42983:SF1">
    <property type="entry name" value="IRON-MOLYBDENUM PROTEIN"/>
    <property type="match status" value="1"/>
</dbReference>
<proteinExistence type="predicted"/>
<sequence length="135" mass="14865">MTRKICVTATGPSLDAPVDPRFGRCAYFLIIDVDELRLLEAIQNPAVTAPGGAGIQSAQLVVSKGVEAVITGNVGPNAFQVLSAARIPIYTGNFRSVREAVEAYRSGKLQPMQYSAHQWGMGFGMRRHFYYPYYY</sequence>
<dbReference type="InterPro" id="IPR036105">
    <property type="entry name" value="DiNase_FeMo-co_biosyn_sf"/>
</dbReference>
<dbReference type="EMBL" id="QMQX01000030">
    <property type="protein sequence ID" value="RLE52904.1"/>
    <property type="molecule type" value="Genomic_DNA"/>
</dbReference>
<dbReference type="AlphaFoldDB" id="A0A497EZY6"/>
<evidence type="ECO:0000313" key="2">
    <source>
        <dbReference type="EMBL" id="RLE48082.1"/>
    </source>
</evidence>
<dbReference type="SUPFAM" id="SSF53146">
    <property type="entry name" value="Nitrogenase accessory factor-like"/>
    <property type="match status" value="1"/>
</dbReference>
<gene>
    <name evidence="2" type="ORF">DRJ31_07915</name>
    <name evidence="3" type="ORF">DRJ33_02465</name>
</gene>
<dbReference type="Proteomes" id="UP000272051">
    <property type="component" value="Unassembled WGS sequence"/>
</dbReference>
<evidence type="ECO:0000313" key="3">
    <source>
        <dbReference type="EMBL" id="RLE52904.1"/>
    </source>
</evidence>
<accession>A0A497EZY6</accession>
<dbReference type="EMBL" id="QMQV01000091">
    <property type="protein sequence ID" value="RLE48082.1"/>
    <property type="molecule type" value="Genomic_DNA"/>
</dbReference>
<dbReference type="PANTHER" id="PTHR42983">
    <property type="entry name" value="DINITROGENASE IRON-MOLYBDENUM COFACTOR PROTEIN-RELATED"/>
    <property type="match status" value="1"/>
</dbReference>
<evidence type="ECO:0000313" key="5">
    <source>
        <dbReference type="Proteomes" id="UP000278475"/>
    </source>
</evidence>
<dbReference type="InterPro" id="IPR033913">
    <property type="entry name" value="MTH1175_dom"/>
</dbReference>